<dbReference type="GO" id="GO:0032259">
    <property type="term" value="P:methylation"/>
    <property type="evidence" value="ECO:0007669"/>
    <property type="project" value="UniProtKB-KW"/>
</dbReference>
<dbReference type="GO" id="GO:0008168">
    <property type="term" value="F:methyltransferase activity"/>
    <property type="evidence" value="ECO:0007669"/>
    <property type="project" value="UniProtKB-KW"/>
</dbReference>
<dbReference type="Pfam" id="PF13649">
    <property type="entry name" value="Methyltransf_25"/>
    <property type="match status" value="1"/>
</dbReference>
<dbReference type="PANTHER" id="PTHR42912">
    <property type="entry name" value="METHYLTRANSFERASE"/>
    <property type="match status" value="1"/>
</dbReference>
<comment type="caution">
    <text evidence="2">The sequence shown here is derived from an EMBL/GenBank/DDBJ whole genome shotgun (WGS) entry which is preliminary data.</text>
</comment>
<name>A0A7X0G1R4_9ACTN</name>
<dbReference type="RefSeq" id="WP_185026723.1">
    <property type="nucleotide sequence ID" value="NZ_JACHMQ010000001.1"/>
</dbReference>
<dbReference type="SUPFAM" id="SSF53335">
    <property type="entry name" value="S-adenosyl-L-methionine-dependent methyltransferases"/>
    <property type="match status" value="1"/>
</dbReference>
<evidence type="ECO:0000313" key="2">
    <source>
        <dbReference type="EMBL" id="MBB6396806.1"/>
    </source>
</evidence>
<dbReference type="Proteomes" id="UP000546324">
    <property type="component" value="Unassembled WGS sequence"/>
</dbReference>
<dbReference type="EMBL" id="JACHMQ010000001">
    <property type="protein sequence ID" value="MBB6396806.1"/>
    <property type="molecule type" value="Genomic_DNA"/>
</dbReference>
<keyword evidence="2" id="KW-0489">Methyltransferase</keyword>
<sequence length="204" mass="21863">MTETVSRAYDAVADLYADLFRDALDELHLDRAMITAFAAMVPAGPVADLGCGPGRGTALLHGLGLDAFGLDLSPAMIARARADHPHLRFDEGDITALDLPDGGLAGVLSWYSTIHLGPAELPRAFAEFHRVLAPGGLVLVGFQSTDEDEAESFDHKVALAYRRPVDDMAELAVRSGLVEVARLLRRPADNERPIPSGCLLARKP</sequence>
<evidence type="ECO:0000259" key="1">
    <source>
        <dbReference type="Pfam" id="PF13649"/>
    </source>
</evidence>
<keyword evidence="3" id="KW-1185">Reference proteome</keyword>
<reference evidence="2 3" key="1">
    <citation type="submission" date="2020-08" db="EMBL/GenBank/DDBJ databases">
        <title>Sequencing the genomes of 1000 actinobacteria strains.</title>
        <authorList>
            <person name="Klenk H.-P."/>
        </authorList>
    </citation>
    <scope>NUCLEOTIDE SEQUENCE [LARGE SCALE GENOMIC DNA]</scope>
    <source>
        <strain evidence="2 3">DSM 43675</strain>
    </source>
</reference>
<dbReference type="InterPro" id="IPR050508">
    <property type="entry name" value="Methyltransf_Superfamily"/>
</dbReference>
<keyword evidence="2" id="KW-0808">Transferase</keyword>
<dbReference type="InterPro" id="IPR029063">
    <property type="entry name" value="SAM-dependent_MTases_sf"/>
</dbReference>
<protein>
    <submittedName>
        <fullName evidence="2">SAM-dependent methyltransferase</fullName>
    </submittedName>
</protein>
<evidence type="ECO:0000313" key="3">
    <source>
        <dbReference type="Proteomes" id="UP000546324"/>
    </source>
</evidence>
<accession>A0A7X0G1R4</accession>
<gene>
    <name evidence="2" type="ORF">BKA00_003720</name>
</gene>
<dbReference type="CDD" id="cd02440">
    <property type="entry name" value="AdoMet_MTases"/>
    <property type="match status" value="1"/>
</dbReference>
<organism evidence="2 3">
    <name type="scientific">Actinomadura coerulea</name>
    <dbReference type="NCBI Taxonomy" id="46159"/>
    <lineage>
        <taxon>Bacteria</taxon>
        <taxon>Bacillati</taxon>
        <taxon>Actinomycetota</taxon>
        <taxon>Actinomycetes</taxon>
        <taxon>Streptosporangiales</taxon>
        <taxon>Thermomonosporaceae</taxon>
        <taxon>Actinomadura</taxon>
    </lineage>
</organism>
<dbReference type="InterPro" id="IPR041698">
    <property type="entry name" value="Methyltransf_25"/>
</dbReference>
<dbReference type="PANTHER" id="PTHR42912:SF45">
    <property type="entry name" value="23S RRNA (GUANINE(745)-N(1))-METHYLTRANSFERASE"/>
    <property type="match status" value="1"/>
</dbReference>
<proteinExistence type="predicted"/>
<feature type="domain" description="Methyltransferase" evidence="1">
    <location>
        <begin position="46"/>
        <end position="136"/>
    </location>
</feature>
<dbReference type="Gene3D" id="3.40.50.150">
    <property type="entry name" value="Vaccinia Virus protein VP39"/>
    <property type="match status" value="1"/>
</dbReference>
<dbReference type="AlphaFoldDB" id="A0A7X0G1R4"/>